<dbReference type="InterPro" id="IPR051702">
    <property type="entry name" value="SH3_domain_YSC84-like"/>
</dbReference>
<organism evidence="3 4">
    <name type="scientific">Amylocarpus encephaloides</name>
    <dbReference type="NCBI Taxonomy" id="45428"/>
    <lineage>
        <taxon>Eukaryota</taxon>
        <taxon>Fungi</taxon>
        <taxon>Dikarya</taxon>
        <taxon>Ascomycota</taxon>
        <taxon>Pezizomycotina</taxon>
        <taxon>Leotiomycetes</taxon>
        <taxon>Helotiales</taxon>
        <taxon>Helotiales incertae sedis</taxon>
        <taxon>Amylocarpus</taxon>
    </lineage>
</organism>
<feature type="compositionally biased region" description="Polar residues" evidence="1">
    <location>
        <begin position="339"/>
        <end position="350"/>
    </location>
</feature>
<feature type="compositionally biased region" description="Basic and acidic residues" evidence="1">
    <location>
        <begin position="631"/>
        <end position="642"/>
    </location>
</feature>
<feature type="compositionally biased region" description="Basic and acidic residues" evidence="1">
    <location>
        <begin position="461"/>
        <end position="472"/>
    </location>
</feature>
<proteinExistence type="predicted"/>
<keyword evidence="4" id="KW-1185">Reference proteome</keyword>
<comment type="caution">
    <text evidence="3">The sequence shown here is derived from an EMBL/GenBank/DDBJ whole genome shotgun (WGS) entry which is preliminary data.</text>
</comment>
<feature type="compositionally biased region" description="Polar residues" evidence="1">
    <location>
        <begin position="396"/>
        <end position="411"/>
    </location>
</feature>
<name>A0A9P7YHK2_9HELO</name>
<dbReference type="OrthoDB" id="443981at2759"/>
<feature type="region of interest" description="Disordered" evidence="1">
    <location>
        <begin position="334"/>
        <end position="476"/>
    </location>
</feature>
<sequence>MNRVTSILPSWDKTKTGGKRGFDKAWTWADKLGAPINKFSNKIGSEAFWPTTLDKESDKAARILKSFCKDGFYAEEDRVQAMDMPAGKQRVLKKIPQKVIEKAIGLAIFTTMRTGLWVSGSGGSGVLLARKENGEWSPPSGIMLHTAGLGFLVGVDIYDCVVVINNRKALEAFTKIRATLGGEISAVAGPVGVGGVLENDGKWKQANRPVFTYLKSRGFYAGVQVDGTVIIERTDENERFYGERIGVADILAGKARHPPYEIKMLMETVKAAEGRTDFDRDMMEVLEDQPAPGDVDVVSPTTASGPTFGIPEPDDPDPFGVLALEKFGLEIKEAGTKSRPPSSQFEYNPSPTSPIFGRFQRRSMDTLATHSNRESYMSTRSSRTRTSIDRSTQTTEMGTQTNFDSPSISPSHSDENKRIVEEDETPLVKEPEDVDYTKIDLGPYSNLNRREDFESTPINDSPRENDLGHDGTEQLPISIDTSFVTDDEDDDDEEPVIFEAASAQATVLTPSVIKARGGVVNIPKRPPPPPLPPRNSARSSRNMMIDQASGRSPVRSSFEEVSVHGSDKKSQDVTPDKEIMFEDLEKTETAVATAGQTLDEKEDHIQEDQHVDYITPASEIATEAKEAKLADKAVQHEAEKSKASTKLPGGFDDGYDFQSLPVTPIEKK</sequence>
<dbReference type="AlphaFoldDB" id="A0A9P7YHK2"/>
<feature type="compositionally biased region" description="Pro residues" evidence="1">
    <location>
        <begin position="524"/>
        <end position="533"/>
    </location>
</feature>
<evidence type="ECO:0000256" key="1">
    <source>
        <dbReference type="SAM" id="MobiDB-lite"/>
    </source>
</evidence>
<dbReference type="Proteomes" id="UP000824998">
    <property type="component" value="Unassembled WGS sequence"/>
</dbReference>
<evidence type="ECO:0000259" key="2">
    <source>
        <dbReference type="Pfam" id="PF04366"/>
    </source>
</evidence>
<dbReference type="GO" id="GO:0035091">
    <property type="term" value="F:phosphatidylinositol binding"/>
    <property type="evidence" value="ECO:0007669"/>
    <property type="project" value="TreeGrafter"/>
</dbReference>
<feature type="region of interest" description="Disordered" evidence="1">
    <location>
        <begin position="518"/>
        <end position="576"/>
    </location>
</feature>
<dbReference type="PANTHER" id="PTHR15629:SF8">
    <property type="entry name" value="DUF500 DOMAIN PROTEIN (AFU_ORTHOLOGUE AFUA_5G07310)"/>
    <property type="match status" value="1"/>
</dbReference>
<evidence type="ECO:0000313" key="4">
    <source>
        <dbReference type="Proteomes" id="UP000824998"/>
    </source>
</evidence>
<dbReference type="Pfam" id="PF04366">
    <property type="entry name" value="Ysc84"/>
    <property type="match status" value="1"/>
</dbReference>
<protein>
    <submittedName>
        <fullName evidence="3">LAS seventeen-binding protein-like protein</fullName>
    </submittedName>
</protein>
<evidence type="ECO:0000313" key="3">
    <source>
        <dbReference type="EMBL" id="KAG9233148.1"/>
    </source>
</evidence>
<dbReference type="PANTHER" id="PTHR15629">
    <property type="entry name" value="SH3YL1 PROTEIN"/>
    <property type="match status" value="1"/>
</dbReference>
<feature type="compositionally biased region" description="Basic and acidic residues" evidence="1">
    <location>
        <begin position="412"/>
        <end position="438"/>
    </location>
</feature>
<accession>A0A9P7YHK2</accession>
<feature type="compositionally biased region" description="Low complexity" evidence="1">
    <location>
        <begin position="374"/>
        <end position="395"/>
    </location>
</feature>
<feature type="compositionally biased region" description="Basic and acidic residues" evidence="1">
    <location>
        <begin position="557"/>
        <end position="576"/>
    </location>
</feature>
<dbReference type="EMBL" id="MU251513">
    <property type="protein sequence ID" value="KAG9233148.1"/>
    <property type="molecule type" value="Genomic_DNA"/>
</dbReference>
<gene>
    <name evidence="3" type="ORF">BJ875DRAFT_379208</name>
</gene>
<dbReference type="CDD" id="cd11524">
    <property type="entry name" value="SYLF"/>
    <property type="match status" value="1"/>
</dbReference>
<feature type="domain" description="Ysc84 actin-binding" evidence="2">
    <location>
        <begin position="145"/>
        <end position="272"/>
    </location>
</feature>
<reference evidence="3" key="1">
    <citation type="journal article" date="2021" name="IMA Fungus">
        <title>Genomic characterization of three marine fungi, including Emericellopsis atlantica sp. nov. with signatures of a generalist lifestyle and marine biomass degradation.</title>
        <authorList>
            <person name="Hagestad O.C."/>
            <person name="Hou L."/>
            <person name="Andersen J.H."/>
            <person name="Hansen E.H."/>
            <person name="Altermark B."/>
            <person name="Li C."/>
            <person name="Kuhnert E."/>
            <person name="Cox R.J."/>
            <person name="Crous P.W."/>
            <person name="Spatafora J.W."/>
            <person name="Lail K."/>
            <person name="Amirebrahimi M."/>
            <person name="Lipzen A."/>
            <person name="Pangilinan J."/>
            <person name="Andreopoulos W."/>
            <person name="Hayes R.D."/>
            <person name="Ng V."/>
            <person name="Grigoriev I.V."/>
            <person name="Jackson S.A."/>
            <person name="Sutton T.D.S."/>
            <person name="Dobson A.D.W."/>
            <person name="Rama T."/>
        </authorList>
    </citation>
    <scope>NUCLEOTIDE SEQUENCE</scope>
    <source>
        <strain evidence="3">TRa018bII</strain>
    </source>
</reference>
<dbReference type="InterPro" id="IPR007461">
    <property type="entry name" value="Ysc84_actin-binding"/>
</dbReference>
<feature type="region of interest" description="Disordered" evidence="1">
    <location>
        <begin position="631"/>
        <end position="668"/>
    </location>
</feature>